<dbReference type="InterPro" id="IPR011990">
    <property type="entry name" value="TPR-like_helical_dom_sf"/>
</dbReference>
<feature type="chain" id="PRO_5012318931" evidence="2">
    <location>
        <begin position="18"/>
        <end position="494"/>
    </location>
</feature>
<dbReference type="EMBL" id="FQUO01000008">
    <property type="protein sequence ID" value="SHF48549.1"/>
    <property type="molecule type" value="Genomic_DNA"/>
</dbReference>
<evidence type="ECO:0000313" key="4">
    <source>
        <dbReference type="Proteomes" id="UP000184368"/>
    </source>
</evidence>
<dbReference type="SUPFAM" id="SSF48452">
    <property type="entry name" value="TPR-like"/>
    <property type="match status" value="1"/>
</dbReference>
<dbReference type="Proteomes" id="UP000184368">
    <property type="component" value="Unassembled WGS sequence"/>
</dbReference>
<proteinExistence type="predicted"/>
<evidence type="ECO:0000313" key="3">
    <source>
        <dbReference type="EMBL" id="SHF48549.1"/>
    </source>
</evidence>
<organism evidence="3 4">
    <name type="scientific">Cnuella takakiae</name>
    <dbReference type="NCBI Taxonomy" id="1302690"/>
    <lineage>
        <taxon>Bacteria</taxon>
        <taxon>Pseudomonadati</taxon>
        <taxon>Bacteroidota</taxon>
        <taxon>Chitinophagia</taxon>
        <taxon>Chitinophagales</taxon>
        <taxon>Chitinophagaceae</taxon>
        <taxon>Cnuella</taxon>
    </lineage>
</organism>
<protein>
    <submittedName>
        <fullName evidence="3">Starch-binding associating with outer membrane</fullName>
    </submittedName>
</protein>
<dbReference type="PROSITE" id="PS51257">
    <property type="entry name" value="PROKAR_LIPOPROTEIN"/>
    <property type="match status" value="1"/>
</dbReference>
<dbReference type="STRING" id="1302690.BUE76_18195"/>
<dbReference type="OrthoDB" id="725917at2"/>
<gene>
    <name evidence="3" type="ORF">SAMN05444008_108189</name>
</gene>
<dbReference type="AlphaFoldDB" id="A0A1M5C1D5"/>
<feature type="region of interest" description="Disordered" evidence="1">
    <location>
        <begin position="280"/>
        <end position="302"/>
    </location>
</feature>
<name>A0A1M5C1D5_9BACT</name>
<dbReference type="Pfam" id="PF12771">
    <property type="entry name" value="SusD-like_2"/>
    <property type="match status" value="1"/>
</dbReference>
<sequence>MKLRKYVPMLLMPLVFAATGCDKIDDFGDTNQNPNGASTPSVGALLTNVEANYIGDLAANPRSGLYAQYFSETQYTDASLYATPQLAFSGEFAGGNADATGYNGAGLIDLQTIINTNSSNNQTQVARILLQYSFWTITDRWGDIPYSQALQGNTTPKFDTQEEVYRGILTTLTDAVAKMDNASPITGDIIYNGNVAAWKKAANSIRMLVALRMSKVFRGANDYAATQFKAALNDPAGYIDENSENMVLRYPGGNFRNPWYDLYNGRRDYAESKTMTDLASNLSDPRQQAFGGRSEDPTSPDYLQSSNLGVPYGLTRARTEAFTNGNAGWARILRGDFRLENSAQVILGAAHISLARAEAADYGWTADNLAAVYRLGIEQSFAQWGLPAPSNAYLAQAAVAVSATPGTGANLQKIATQRYIAFYPDGIQGWSVWRKTGFPVLTPAPDATNATKQIPRRYTYGQSEYGTNNAATTEAAGRFQGGDVQDARVWWDRP</sequence>
<accession>A0A1M5C1D5</accession>
<dbReference type="InterPro" id="IPR041662">
    <property type="entry name" value="SusD-like_2"/>
</dbReference>
<dbReference type="RefSeq" id="WP_073043476.1">
    <property type="nucleotide sequence ID" value="NZ_FQUO01000008.1"/>
</dbReference>
<keyword evidence="2" id="KW-0732">Signal</keyword>
<evidence type="ECO:0000256" key="1">
    <source>
        <dbReference type="SAM" id="MobiDB-lite"/>
    </source>
</evidence>
<reference evidence="3 4" key="1">
    <citation type="submission" date="2016-11" db="EMBL/GenBank/DDBJ databases">
        <authorList>
            <person name="Jaros S."/>
            <person name="Januszkiewicz K."/>
            <person name="Wedrychowicz H."/>
        </authorList>
    </citation>
    <scope>NUCLEOTIDE SEQUENCE [LARGE SCALE GENOMIC DNA]</scope>
    <source>
        <strain evidence="3 4">DSM 26897</strain>
    </source>
</reference>
<dbReference type="Gene3D" id="1.25.40.390">
    <property type="match status" value="1"/>
</dbReference>
<feature type="signal peptide" evidence="2">
    <location>
        <begin position="1"/>
        <end position="17"/>
    </location>
</feature>
<evidence type="ECO:0000256" key="2">
    <source>
        <dbReference type="SAM" id="SignalP"/>
    </source>
</evidence>
<keyword evidence="4" id="KW-1185">Reference proteome</keyword>